<dbReference type="EMBL" id="JBHSFS010000050">
    <property type="protein sequence ID" value="MFC4518363.1"/>
    <property type="molecule type" value="Genomic_DNA"/>
</dbReference>
<feature type="non-terminal residue" evidence="1">
    <location>
        <position position="1"/>
    </location>
</feature>
<evidence type="ECO:0000313" key="1">
    <source>
        <dbReference type="EMBL" id="MFC4518363.1"/>
    </source>
</evidence>
<comment type="caution">
    <text evidence="1">The sequence shown here is derived from an EMBL/GenBank/DDBJ whole genome shotgun (WGS) entry which is preliminary data.</text>
</comment>
<gene>
    <name evidence="1" type="ORF">ACFPEN_36600</name>
    <name evidence="2" type="ORF">ACFPEN_36725</name>
</gene>
<sequence length="38" mass="4384">LVAELAEERQRIDRMIDDLVRTRDILDEVIDTASAVRS</sequence>
<accession>A0ABV9BWE9</accession>
<evidence type="ECO:0000313" key="3">
    <source>
        <dbReference type="Proteomes" id="UP001595990"/>
    </source>
</evidence>
<dbReference type="Proteomes" id="UP001595990">
    <property type="component" value="Unassembled WGS sequence"/>
</dbReference>
<reference evidence="3" key="2">
    <citation type="journal article" date="2019" name="Int. J. Syst. Evol. Microbiol.">
        <title>The Global Catalogue of Microorganisms (GCM) 10K type strain sequencing project: providing services to taxonomists for standard genome sequencing and annotation.</title>
        <authorList>
            <consortium name="The Broad Institute Genomics Platform"/>
            <consortium name="The Broad Institute Genome Sequencing Center for Infectious Disease"/>
            <person name="Wu L."/>
            <person name="Ma J."/>
        </authorList>
    </citation>
    <scope>NUCLEOTIDE SEQUENCE [LARGE SCALE GENOMIC DNA]</scope>
    <source>
        <strain evidence="3">CECT 8064</strain>
    </source>
</reference>
<reference evidence="1" key="3">
    <citation type="submission" date="2024-09" db="EMBL/GenBank/DDBJ databases">
        <authorList>
            <person name="Sun Q."/>
            <person name="Mori K."/>
        </authorList>
    </citation>
    <scope>NUCLEOTIDE SEQUENCE</scope>
    <source>
        <strain evidence="1">CGMCC 4.1668</strain>
    </source>
</reference>
<dbReference type="EMBL" id="JBHSFS010000056">
    <property type="protein sequence ID" value="MFC4518382.1"/>
    <property type="molecule type" value="Genomic_DNA"/>
</dbReference>
<keyword evidence="3" id="KW-1185">Reference proteome</keyword>
<reference evidence="1" key="1">
    <citation type="journal article" date="2014" name="Int. J. Syst. Evol. Microbiol.">
        <title>Complete genome of a new Firmicutes species belonging to the dominant human colonic microbiota ('Ruminococcus bicirculans') reveals two chromosomes and a selective capacity to utilize plant glucans.</title>
        <authorList>
            <consortium name="NISC Comparative Sequencing Program"/>
            <person name="Wegmann U."/>
            <person name="Louis P."/>
            <person name="Goesmann A."/>
            <person name="Henrissat B."/>
            <person name="Duncan S.H."/>
            <person name="Flint H.J."/>
        </authorList>
    </citation>
    <scope>NUCLEOTIDE SEQUENCE</scope>
    <source>
        <strain evidence="1">CGMCC 4.1668</strain>
    </source>
</reference>
<organism evidence="1 3">
    <name type="scientific">Streptomyces ehimensis</name>
    <dbReference type="NCBI Taxonomy" id="68195"/>
    <lineage>
        <taxon>Bacteria</taxon>
        <taxon>Bacillati</taxon>
        <taxon>Actinomycetota</taxon>
        <taxon>Actinomycetes</taxon>
        <taxon>Kitasatosporales</taxon>
        <taxon>Streptomycetaceae</taxon>
        <taxon>Streptomyces</taxon>
    </lineage>
</organism>
<protein>
    <submittedName>
        <fullName evidence="1">MerR family transcriptional regulator</fullName>
    </submittedName>
</protein>
<evidence type="ECO:0000313" key="2">
    <source>
        <dbReference type="EMBL" id="MFC4518382.1"/>
    </source>
</evidence>
<proteinExistence type="predicted"/>
<name>A0ABV9BWE9_9ACTN</name>